<dbReference type="GO" id="GO:0004521">
    <property type="term" value="F:RNA endonuclease activity"/>
    <property type="evidence" value="ECO:0007669"/>
    <property type="project" value="UniProtKB-UniRule"/>
</dbReference>
<evidence type="ECO:0000256" key="3">
    <source>
        <dbReference type="ARBA" id="ARBA00022552"/>
    </source>
</evidence>
<keyword evidence="5 9" id="KW-0479">Metal-binding</keyword>
<dbReference type="InterPro" id="IPR020549">
    <property type="entry name" value="YbeY_CS"/>
</dbReference>
<evidence type="ECO:0000313" key="11">
    <source>
        <dbReference type="Proteomes" id="UP000003494"/>
    </source>
</evidence>
<dbReference type="Gene3D" id="3.40.390.30">
    <property type="entry name" value="Metalloproteases ('zincins'), catalytic domain"/>
    <property type="match status" value="1"/>
</dbReference>
<keyword evidence="3 9" id="KW-0698">rRNA processing</keyword>
<keyword evidence="7 9" id="KW-0378">Hydrolase</keyword>
<dbReference type="EC" id="3.1.-.-" evidence="9"/>
<keyword evidence="2 9" id="KW-0690">Ribosome biogenesis</keyword>
<comment type="subcellular location">
    <subcellularLocation>
        <location evidence="9">Cytoplasm</location>
    </subcellularLocation>
</comment>
<evidence type="ECO:0000256" key="7">
    <source>
        <dbReference type="ARBA" id="ARBA00022801"/>
    </source>
</evidence>
<dbReference type="PANTHER" id="PTHR46986:SF1">
    <property type="entry name" value="ENDORIBONUCLEASE YBEY, CHLOROPLASTIC"/>
    <property type="match status" value="1"/>
</dbReference>
<dbReference type="GO" id="GO:0004222">
    <property type="term" value="F:metalloendopeptidase activity"/>
    <property type="evidence" value="ECO:0007669"/>
    <property type="project" value="InterPro"/>
</dbReference>
<dbReference type="HOGENOM" id="CLU_106710_3_0_9"/>
<feature type="binding site" evidence="9">
    <location>
        <position position="130"/>
    </location>
    <ligand>
        <name>Zn(2+)</name>
        <dbReference type="ChEBI" id="CHEBI:29105"/>
        <note>catalytic</note>
    </ligand>
</feature>
<keyword evidence="9" id="KW-0963">Cytoplasm</keyword>
<reference evidence="10" key="1">
    <citation type="submission" date="2009-04" db="EMBL/GenBank/DDBJ databases">
        <authorList>
            <person name="Weinstock G."/>
            <person name="Sodergren E."/>
            <person name="Clifton S."/>
            <person name="Fulton L."/>
            <person name="Fulton B."/>
            <person name="Courtney L."/>
            <person name="Fronick C."/>
            <person name="Harrison M."/>
            <person name="Strong C."/>
            <person name="Farmer C."/>
            <person name="Delahaunty K."/>
            <person name="Markovic C."/>
            <person name="Hall O."/>
            <person name="Minx P."/>
            <person name="Tomlinson C."/>
            <person name="Mitreva M."/>
            <person name="Nelson J."/>
            <person name="Hou S."/>
            <person name="Wollam A."/>
            <person name="Pepin K.H."/>
            <person name="Johnson M."/>
            <person name="Bhonagiri V."/>
            <person name="Nash W.E."/>
            <person name="Warren W."/>
            <person name="Chinwalla A."/>
            <person name="Mardis E.R."/>
            <person name="Wilson R.K."/>
        </authorList>
    </citation>
    <scope>NUCLEOTIDE SEQUENCE [LARGE SCALE GENOMIC DNA]</scope>
    <source>
        <strain evidence="10">DSM 14600</strain>
    </source>
</reference>
<evidence type="ECO:0000313" key="10">
    <source>
        <dbReference type="EMBL" id="EEP28330.1"/>
    </source>
</evidence>
<dbReference type="Pfam" id="PF02130">
    <property type="entry name" value="YbeY"/>
    <property type="match status" value="1"/>
</dbReference>
<protein>
    <recommendedName>
        <fullName evidence="9">Endoribonuclease YbeY</fullName>
        <ecNumber evidence="9">3.1.-.-</ecNumber>
    </recommendedName>
</protein>
<dbReference type="GO" id="GO:0008270">
    <property type="term" value="F:zinc ion binding"/>
    <property type="evidence" value="ECO:0007669"/>
    <property type="project" value="UniProtKB-UniRule"/>
</dbReference>
<evidence type="ECO:0000256" key="1">
    <source>
        <dbReference type="ARBA" id="ARBA00010875"/>
    </source>
</evidence>
<evidence type="ECO:0000256" key="9">
    <source>
        <dbReference type="HAMAP-Rule" id="MF_00009"/>
    </source>
</evidence>
<dbReference type="AlphaFoldDB" id="C4GB37"/>
<dbReference type="PANTHER" id="PTHR46986">
    <property type="entry name" value="ENDORIBONUCLEASE YBEY, CHLOROPLASTIC"/>
    <property type="match status" value="1"/>
</dbReference>
<evidence type="ECO:0000256" key="6">
    <source>
        <dbReference type="ARBA" id="ARBA00022759"/>
    </source>
</evidence>
<dbReference type="RefSeq" id="WP_006906148.1">
    <property type="nucleotide sequence ID" value="NZ_GG665866.1"/>
</dbReference>
<dbReference type="STRING" id="626523.GCWU000342_01138"/>
<evidence type="ECO:0000256" key="2">
    <source>
        <dbReference type="ARBA" id="ARBA00022517"/>
    </source>
</evidence>
<evidence type="ECO:0000256" key="4">
    <source>
        <dbReference type="ARBA" id="ARBA00022722"/>
    </source>
</evidence>
<feature type="binding site" evidence="9">
    <location>
        <position position="134"/>
    </location>
    <ligand>
        <name>Zn(2+)</name>
        <dbReference type="ChEBI" id="CHEBI:29105"/>
        <note>catalytic</note>
    </ligand>
</feature>
<name>C4GB37_9FIRM</name>
<dbReference type="eggNOG" id="COG0319">
    <property type="taxonomic scope" value="Bacteria"/>
</dbReference>
<dbReference type="GO" id="GO:0006364">
    <property type="term" value="P:rRNA processing"/>
    <property type="evidence" value="ECO:0007669"/>
    <property type="project" value="UniProtKB-UniRule"/>
</dbReference>
<dbReference type="NCBIfam" id="TIGR00043">
    <property type="entry name" value="rRNA maturation RNase YbeY"/>
    <property type="match status" value="1"/>
</dbReference>
<comment type="caution">
    <text evidence="10">The sequence shown here is derived from an EMBL/GenBank/DDBJ whole genome shotgun (WGS) entry which is preliminary data.</text>
</comment>
<comment type="function">
    <text evidence="9">Single strand-specific metallo-endoribonuclease involved in late-stage 70S ribosome quality control and in maturation of the 3' terminus of the 16S rRNA.</text>
</comment>
<proteinExistence type="inferred from homology"/>
<sequence>MTIHLEEECGLDLPFDYKKLLETVIRKALDYERFPFEAEVSVTLVDLDRMHQINREYRQIDRPTDVLSFPFIDYPAPGDFSEIEKTDDFFNPDSGEAVLGDIVLCIPRLVSQAQDYGHSTRREFAFLIAHSMLHLMGYDHMTDAERIDMERRQSEMLDQLGIYR</sequence>
<feature type="binding site" evidence="9">
    <location>
        <position position="140"/>
    </location>
    <ligand>
        <name>Zn(2+)</name>
        <dbReference type="ChEBI" id="CHEBI:29105"/>
        <note>catalytic</note>
    </ligand>
</feature>
<comment type="cofactor">
    <cofactor evidence="9">
        <name>Zn(2+)</name>
        <dbReference type="ChEBI" id="CHEBI:29105"/>
    </cofactor>
    <text evidence="9">Binds 1 zinc ion.</text>
</comment>
<organism evidence="10 11">
    <name type="scientific">Shuttleworthella satelles DSM 14600</name>
    <dbReference type="NCBI Taxonomy" id="626523"/>
    <lineage>
        <taxon>Bacteria</taxon>
        <taxon>Bacillati</taxon>
        <taxon>Bacillota</taxon>
        <taxon>Clostridia</taxon>
        <taxon>Lachnospirales</taxon>
        <taxon>Lachnospiraceae</taxon>
        <taxon>Shuttleworthella</taxon>
    </lineage>
</organism>
<dbReference type="EMBL" id="ACIP02000002">
    <property type="protein sequence ID" value="EEP28330.1"/>
    <property type="molecule type" value="Genomic_DNA"/>
</dbReference>
<dbReference type="PROSITE" id="PS01306">
    <property type="entry name" value="UPF0054"/>
    <property type="match status" value="1"/>
</dbReference>
<keyword evidence="4 9" id="KW-0540">Nuclease</keyword>
<dbReference type="InterPro" id="IPR002036">
    <property type="entry name" value="YbeY"/>
</dbReference>
<dbReference type="InterPro" id="IPR023091">
    <property type="entry name" value="MetalPrtase_cat_dom_sf_prd"/>
</dbReference>
<dbReference type="Proteomes" id="UP000003494">
    <property type="component" value="Unassembled WGS sequence"/>
</dbReference>
<evidence type="ECO:0000256" key="5">
    <source>
        <dbReference type="ARBA" id="ARBA00022723"/>
    </source>
</evidence>
<comment type="similarity">
    <text evidence="1 9">Belongs to the endoribonuclease YbeY family.</text>
</comment>
<keyword evidence="6 9" id="KW-0255">Endonuclease</keyword>
<evidence type="ECO:0000256" key="8">
    <source>
        <dbReference type="ARBA" id="ARBA00022833"/>
    </source>
</evidence>
<dbReference type="SUPFAM" id="SSF55486">
    <property type="entry name" value="Metalloproteases ('zincins'), catalytic domain"/>
    <property type="match status" value="1"/>
</dbReference>
<dbReference type="HAMAP" id="MF_00009">
    <property type="entry name" value="Endoribonucl_YbeY"/>
    <property type="match status" value="1"/>
</dbReference>
<keyword evidence="11" id="KW-1185">Reference proteome</keyword>
<accession>C4GB37</accession>
<dbReference type="GO" id="GO:0005737">
    <property type="term" value="C:cytoplasm"/>
    <property type="evidence" value="ECO:0007669"/>
    <property type="project" value="UniProtKB-SubCell"/>
</dbReference>
<gene>
    <name evidence="9 10" type="primary">ybeY</name>
    <name evidence="10" type="ORF">GCWU000342_01138</name>
</gene>
<keyword evidence="8 9" id="KW-0862">Zinc</keyword>